<reference evidence="1 2" key="1">
    <citation type="submission" date="2018-06" db="EMBL/GenBank/DDBJ databases">
        <title>Comparative genomics reveals the genomic features of Rhizophagus irregularis, R. cerebriforme, R. diaphanum and Gigaspora rosea, and their symbiotic lifestyle signature.</title>
        <authorList>
            <person name="Morin E."/>
            <person name="San Clemente H."/>
            <person name="Chen E.C.H."/>
            <person name="De La Providencia I."/>
            <person name="Hainaut M."/>
            <person name="Kuo A."/>
            <person name="Kohler A."/>
            <person name="Murat C."/>
            <person name="Tang N."/>
            <person name="Roy S."/>
            <person name="Loubradou J."/>
            <person name="Henrissat B."/>
            <person name="Grigoriev I.V."/>
            <person name="Corradi N."/>
            <person name="Roux C."/>
            <person name="Martin F.M."/>
        </authorList>
    </citation>
    <scope>NUCLEOTIDE SEQUENCE [LARGE SCALE GENOMIC DNA]</scope>
    <source>
        <strain evidence="1 2">DAOM 194757</strain>
    </source>
</reference>
<dbReference type="Pfam" id="PF12694">
    <property type="entry name" value="cpYpsA"/>
    <property type="match status" value="1"/>
</dbReference>
<keyword evidence="2" id="KW-1185">Reference proteome</keyword>
<dbReference type="Proteomes" id="UP000266673">
    <property type="component" value="Unassembled WGS sequence"/>
</dbReference>
<dbReference type="AlphaFoldDB" id="A0A397VBU5"/>
<evidence type="ECO:0000313" key="2">
    <source>
        <dbReference type="Proteomes" id="UP000266673"/>
    </source>
</evidence>
<organism evidence="1 2">
    <name type="scientific">Gigaspora rosea</name>
    <dbReference type="NCBI Taxonomy" id="44941"/>
    <lineage>
        <taxon>Eukaryota</taxon>
        <taxon>Fungi</taxon>
        <taxon>Fungi incertae sedis</taxon>
        <taxon>Mucoromycota</taxon>
        <taxon>Glomeromycotina</taxon>
        <taxon>Glomeromycetes</taxon>
        <taxon>Diversisporales</taxon>
        <taxon>Gigasporaceae</taxon>
        <taxon>Gigaspora</taxon>
    </lineage>
</organism>
<dbReference type="EMBL" id="QKWP01000444">
    <property type="protein sequence ID" value="RIB19940.1"/>
    <property type="molecule type" value="Genomic_DNA"/>
</dbReference>
<name>A0A397VBU5_9GLOM</name>
<sequence length="238" mass="27110">MFFDLIFRVGGQSGIDRIFQDEFFEFSKDKKKQLINNQEFIVYITNTIHFVLPSFCPKGRKCEDGTIDNKYPMVELDNDDYSYRTDKNIEFLDGVLIIQGDSTNDYDEVVKWIVNNNIRSLNVSGARKSNLLASENGLQKDFQKMREKCANVEIVLLKEKSELIKIHPILRYDECLLVPTQAFEESKNWICKKLPNVRKISVRSTSEAAKIASFSHSASLSNISCSTRVAGAPSGAPY</sequence>
<protein>
    <submittedName>
        <fullName evidence="1">Uncharacterized protein</fullName>
    </submittedName>
</protein>
<proteinExistence type="predicted"/>
<evidence type="ECO:0000313" key="1">
    <source>
        <dbReference type="EMBL" id="RIB19940.1"/>
    </source>
</evidence>
<comment type="caution">
    <text evidence="1">The sequence shown here is derived from an EMBL/GenBank/DDBJ whole genome shotgun (WGS) entry which is preliminary data.</text>
</comment>
<dbReference type="Gene3D" id="3.40.50.450">
    <property type="match status" value="1"/>
</dbReference>
<accession>A0A397VBU5</accession>
<dbReference type="OrthoDB" id="2394852at2759"/>
<gene>
    <name evidence="1" type="ORF">C2G38_2180528</name>
</gene>
<dbReference type="InterPro" id="IPR024755">
    <property type="entry name" value="cpYpsA"/>
</dbReference>